<sequence length="345" mass="39488">MVESDRNGNSKDNEGKWGSSPQKLVSKEMQDALKMRRDEQNLFGRFKNVAADALEQMSRREEREGGEKKFQMGEEESKIIQNLNGVGLMEGAAAGMLTFLVLRRGPVLIGRWVRRRQMAQYQQYRQPPSASSPPTASDGYKLSDPTNSANPFQRAAHSRQEFPRSGSFFVRSIWFIFDVTLSLMMAASTSMAYTDTDKIRQQIIDMPLVQGTSLTSQALCDPIVQELRKIRKEQDPTFERLDKLNQTGSHTPASVYLDNIISFAENCERRKFVEYKLRQERGLSSDDLVDIPSPGVPRDSPRLILNDIDQEMVMYDDGTEELISDPRFEHDMSWDSDYERNDKSF</sequence>
<dbReference type="OrthoDB" id="46446at2759"/>
<dbReference type="Proteomes" id="UP000693970">
    <property type="component" value="Unassembled WGS sequence"/>
</dbReference>
<comment type="caution">
    <text evidence="2">The sequence shown here is derived from an EMBL/GenBank/DDBJ whole genome shotgun (WGS) entry which is preliminary data.</text>
</comment>
<dbReference type="AlphaFoldDB" id="A0A9K3KYQ4"/>
<feature type="region of interest" description="Disordered" evidence="1">
    <location>
        <begin position="1"/>
        <end position="26"/>
    </location>
</feature>
<evidence type="ECO:0000313" key="3">
    <source>
        <dbReference type="Proteomes" id="UP000693970"/>
    </source>
</evidence>
<evidence type="ECO:0000256" key="1">
    <source>
        <dbReference type="SAM" id="MobiDB-lite"/>
    </source>
</evidence>
<reference evidence="2" key="2">
    <citation type="submission" date="2021-04" db="EMBL/GenBank/DDBJ databases">
        <authorList>
            <person name="Podell S."/>
        </authorList>
    </citation>
    <scope>NUCLEOTIDE SEQUENCE</scope>
    <source>
        <strain evidence="2">Hildebrandi</strain>
    </source>
</reference>
<reference evidence="2" key="1">
    <citation type="journal article" date="2021" name="Sci. Rep.">
        <title>Diploid genomic architecture of Nitzschia inconspicua, an elite biomass production diatom.</title>
        <authorList>
            <person name="Oliver A."/>
            <person name="Podell S."/>
            <person name="Pinowska A."/>
            <person name="Traller J.C."/>
            <person name="Smith S.R."/>
            <person name="McClure R."/>
            <person name="Beliaev A."/>
            <person name="Bohutskyi P."/>
            <person name="Hill E.A."/>
            <person name="Rabines A."/>
            <person name="Zheng H."/>
            <person name="Allen L.Z."/>
            <person name="Kuo A."/>
            <person name="Grigoriev I.V."/>
            <person name="Allen A.E."/>
            <person name="Hazlebeck D."/>
            <person name="Allen E.E."/>
        </authorList>
    </citation>
    <scope>NUCLEOTIDE SEQUENCE</scope>
    <source>
        <strain evidence="2">Hildebrandi</strain>
    </source>
</reference>
<dbReference type="EMBL" id="JAGRRH010000017">
    <property type="protein sequence ID" value="KAG7352388.1"/>
    <property type="molecule type" value="Genomic_DNA"/>
</dbReference>
<evidence type="ECO:0000313" key="2">
    <source>
        <dbReference type="EMBL" id="KAG7352388.1"/>
    </source>
</evidence>
<organism evidence="2 3">
    <name type="scientific">Nitzschia inconspicua</name>
    <dbReference type="NCBI Taxonomy" id="303405"/>
    <lineage>
        <taxon>Eukaryota</taxon>
        <taxon>Sar</taxon>
        <taxon>Stramenopiles</taxon>
        <taxon>Ochrophyta</taxon>
        <taxon>Bacillariophyta</taxon>
        <taxon>Bacillariophyceae</taxon>
        <taxon>Bacillariophycidae</taxon>
        <taxon>Bacillariales</taxon>
        <taxon>Bacillariaceae</taxon>
        <taxon>Nitzschia</taxon>
    </lineage>
</organism>
<keyword evidence="3" id="KW-1185">Reference proteome</keyword>
<accession>A0A9K3KYQ4</accession>
<name>A0A9K3KYQ4_9STRA</name>
<proteinExistence type="predicted"/>
<feature type="region of interest" description="Disordered" evidence="1">
    <location>
        <begin position="123"/>
        <end position="157"/>
    </location>
</feature>
<gene>
    <name evidence="2" type="ORF">IV203_008436</name>
</gene>
<feature type="compositionally biased region" description="Basic and acidic residues" evidence="1">
    <location>
        <begin position="1"/>
        <end position="15"/>
    </location>
</feature>
<feature type="compositionally biased region" description="Low complexity" evidence="1">
    <location>
        <begin position="123"/>
        <end position="137"/>
    </location>
</feature>
<protein>
    <submittedName>
        <fullName evidence="2">Uncharacterized protein</fullName>
    </submittedName>
</protein>